<feature type="region of interest" description="Disordered" evidence="1">
    <location>
        <begin position="356"/>
        <end position="389"/>
    </location>
</feature>
<dbReference type="AlphaFoldDB" id="A0A1B0FAR6"/>
<evidence type="ECO:0000313" key="3">
    <source>
        <dbReference type="Proteomes" id="UP000092444"/>
    </source>
</evidence>
<evidence type="ECO:0000313" key="2">
    <source>
        <dbReference type="EnsemblMetazoa" id="GMOY000614-PA"/>
    </source>
</evidence>
<reference evidence="2" key="1">
    <citation type="submission" date="2020-05" db="UniProtKB">
        <authorList>
            <consortium name="EnsemblMetazoa"/>
        </authorList>
    </citation>
    <scope>IDENTIFICATION</scope>
    <source>
        <strain evidence="2">Yale</strain>
    </source>
</reference>
<keyword evidence="3" id="KW-1185">Reference proteome</keyword>
<feature type="compositionally biased region" description="Low complexity" evidence="1">
    <location>
        <begin position="356"/>
        <end position="369"/>
    </location>
</feature>
<proteinExistence type="predicted"/>
<evidence type="ECO:0000256" key="1">
    <source>
        <dbReference type="SAM" id="MobiDB-lite"/>
    </source>
</evidence>
<accession>A0A1B0FAR6</accession>
<feature type="compositionally biased region" description="Low complexity" evidence="1">
    <location>
        <begin position="379"/>
        <end position="389"/>
    </location>
</feature>
<feature type="compositionally biased region" description="Low complexity" evidence="1">
    <location>
        <begin position="483"/>
        <end position="498"/>
    </location>
</feature>
<name>A0A1B0FAR6_GLOMM</name>
<sequence>MLQRGLLTLSVEHTTPPYHVQHQQQPLEERMESGEEQQFQPPICLPMLEMPEIKIERADLELDSMEAVDEQQVEEEIILPQHQEDELREEEDLAEIKEPIIKPLPQLLEPTSILKTSLLTGAAATLATLTAAAEQIAKMPMTSTTTAKTAVNNTAFAKSTITTTSAATNTAKNLENKRVLFTTSSTMLMGSKSTSPSTLSSSPLTNATATTTYSSILQTALMSKRPLSSLNVATTAMSAPLSPPPPITLQQQHNTTPAHVLKTAVTLATLSEIAAEQDKQQQQQQQQCHIWLAPQRQMATLPFKKLNFANLTQTHNLTQTATTKTNASSNATETATVIKNLEHLASSSSSLNTYKSYTNDSSSSTSTSNRLVGNYSKPSQTIAQTQTSSTQIKIPTIRPNTVTIQTQTEDNHHNQLVVKETQTLATTPLSPSSQEKSTSTLVATCLNQLSSTSNIQTQQNCQTATALRTEVATSKKLIMPQHSSTTSASASTSASTSSTSTLNVIRMPTATNVIGKSTKVIVKETATLSTSHSNIVAQDNHHIPIHTNTAISTAATASSSNTPTSAASSNAVTVVVFETLLPED</sequence>
<protein>
    <submittedName>
        <fullName evidence="2">Uncharacterized protein</fullName>
    </submittedName>
</protein>
<dbReference type="EnsemblMetazoa" id="GMOY000614-RA">
    <property type="protein sequence ID" value="GMOY000614-PA"/>
    <property type="gene ID" value="GMOY000614"/>
</dbReference>
<dbReference type="Proteomes" id="UP000092444">
    <property type="component" value="Unassembled WGS sequence"/>
</dbReference>
<feature type="region of interest" description="Disordered" evidence="1">
    <location>
        <begin position="479"/>
        <end position="498"/>
    </location>
</feature>
<organism evidence="2 3">
    <name type="scientific">Glossina morsitans morsitans</name>
    <name type="common">Savannah tsetse fly</name>
    <dbReference type="NCBI Taxonomy" id="37546"/>
    <lineage>
        <taxon>Eukaryota</taxon>
        <taxon>Metazoa</taxon>
        <taxon>Ecdysozoa</taxon>
        <taxon>Arthropoda</taxon>
        <taxon>Hexapoda</taxon>
        <taxon>Insecta</taxon>
        <taxon>Pterygota</taxon>
        <taxon>Neoptera</taxon>
        <taxon>Endopterygota</taxon>
        <taxon>Diptera</taxon>
        <taxon>Brachycera</taxon>
        <taxon>Muscomorpha</taxon>
        <taxon>Hippoboscoidea</taxon>
        <taxon>Glossinidae</taxon>
        <taxon>Glossina</taxon>
    </lineage>
</organism>
<dbReference type="EMBL" id="CCAG010005731">
    <property type="status" value="NOT_ANNOTATED_CDS"/>
    <property type="molecule type" value="Genomic_DNA"/>
</dbReference>